<reference evidence="2" key="1">
    <citation type="submission" date="2016-11" db="UniProtKB">
        <authorList>
            <consortium name="WormBaseParasite"/>
        </authorList>
    </citation>
    <scope>IDENTIFICATION</scope>
</reference>
<dbReference type="AlphaFoldDB" id="A0A1I8F636"/>
<protein>
    <submittedName>
        <fullName evidence="2">Peptidase A1 domain-containing protein</fullName>
    </submittedName>
</protein>
<keyword evidence="1" id="KW-1185">Reference proteome</keyword>
<sequence length="193" mass="20729">TTWRLVLGLDEATDARDALERFRSLQAYRCVVECHSGTEPSSYDPGFGIPRTGARTEFGLAGLKWREFKGHYVRVLLLGGEDSTKSPGSCAASCFRCGLGALPQTGPSPPLWSSVSTLNAAGAGVDELCNFPEVYAVTRSHRCDGPAARAAYARPDDDDDDTIEEIHNNRGVRCGRAFSASVAGLTAAHVLYF</sequence>
<accession>A0A1I8F636</accession>
<organism evidence="1 2">
    <name type="scientific">Macrostomum lignano</name>
    <dbReference type="NCBI Taxonomy" id="282301"/>
    <lineage>
        <taxon>Eukaryota</taxon>
        <taxon>Metazoa</taxon>
        <taxon>Spiralia</taxon>
        <taxon>Lophotrochozoa</taxon>
        <taxon>Platyhelminthes</taxon>
        <taxon>Rhabditophora</taxon>
        <taxon>Macrostomorpha</taxon>
        <taxon>Macrostomida</taxon>
        <taxon>Macrostomidae</taxon>
        <taxon>Macrostomum</taxon>
    </lineage>
</organism>
<dbReference type="WBParaSite" id="maker-unitig_21989-snap-gene-0.5-mRNA-1">
    <property type="protein sequence ID" value="maker-unitig_21989-snap-gene-0.5-mRNA-1"/>
    <property type="gene ID" value="maker-unitig_21989-snap-gene-0.5"/>
</dbReference>
<evidence type="ECO:0000313" key="1">
    <source>
        <dbReference type="Proteomes" id="UP000095280"/>
    </source>
</evidence>
<dbReference type="Proteomes" id="UP000095280">
    <property type="component" value="Unplaced"/>
</dbReference>
<proteinExistence type="predicted"/>
<evidence type="ECO:0000313" key="2">
    <source>
        <dbReference type="WBParaSite" id="maker-unitig_21989-snap-gene-0.5-mRNA-1"/>
    </source>
</evidence>
<name>A0A1I8F636_9PLAT</name>